<reference evidence="8" key="1">
    <citation type="submission" date="2013-10" db="EMBL/GenBank/DDBJ databases">
        <title>Genome sequencing of Onchocerca volvulus.</title>
        <authorList>
            <person name="Cotton J."/>
            <person name="Tsai J."/>
            <person name="Stanley E."/>
            <person name="Tracey A."/>
            <person name="Holroyd N."/>
            <person name="Lustigman S."/>
            <person name="Berriman M."/>
        </authorList>
    </citation>
    <scope>NUCLEOTIDE SEQUENCE</scope>
</reference>
<dbReference type="GO" id="GO:0005694">
    <property type="term" value="C:chromosome"/>
    <property type="evidence" value="ECO:0007669"/>
    <property type="project" value="UniProtKB-SubCell"/>
</dbReference>
<evidence type="ECO:0000256" key="5">
    <source>
        <dbReference type="ARBA" id="ARBA00023242"/>
    </source>
</evidence>
<dbReference type="PANTHER" id="PTHR13350:SF1">
    <property type="entry name" value="INTEGRATOR COMPLEX SUBUNIT 8"/>
    <property type="match status" value="1"/>
</dbReference>
<dbReference type="Pfam" id="PF25756">
    <property type="entry name" value="TPR_INTS8"/>
    <property type="match status" value="2"/>
</dbReference>
<dbReference type="InterPro" id="IPR057980">
    <property type="entry name" value="TPR_INTS8"/>
</dbReference>
<sequence>MIPMDTDVLMNNLNFLREEPPLNWLDYFVDRKKFGKFLESEKSNPKQLSALANQFTEQAVAIDKECDGLIRKEYDEEDLAYNRCKSAQLWICALSCFASVNWNLDLMKQCCNIISMKALLNRLVAFCYPTKIMSSNDDILSVLAEFYAESKVEFEKPEQLFACWLYATWLLKVDIDGRFPETIAKPTVSNPLNQFDANLMQAEQFKNCTAELRRSVEGAEKLLKRLLESNRKIHMIVPTKDCFLEALSKEPNLTADSILNLGNMNTASIPALDFQMSNIRLDYNSWTLTVLYSLMCNHFAAGKVQETRNDLERIVKNWPKYKKGLVDNVVLGINENDLTGYCEAYGITHSFSLSTPRFQNELMFQAINEKTLDVLDNCSLVHRLECQRIACTSESALMDNILAENIISEYCNDFPATLSTLMKLAANKPAVSHLITVCSRLVKRRAKLQVMKGVIQFLCTKIPNFVEEFKEVSPDCDKEYFGNFRDISRRSIHPLPNVATIRELLNGGTDVWRLIVSFDMNEIKSLFAKMTGKIVVPYRLRISRMIGDVISAAASQGNFEHINFMLGKLEQLAVIGDGAQWRTFCNDCVKEMGPLGKIQEIQVRFAFDAVRVQLECWHARFSRVSNNAQFVHVTQTLNSTVKALIQSSMTSPVTMGKMMLHTVTFFINTSEWDFLLRSFVKVKSPFLDTAKMIAAYMTSTDPAVARQIVEGPWWHVMNSTFQEFPSSRHMIAIIKILYYSKRRNDGSLVREQTKQLLTRTQFLDMLRLIKEYRTISFLISFLSKMFGAAGNMAKMRKESDGLSLGHDINKDIFVEHPDYWQSNFEKKGSDDEPAFNLPFLIESCDKFADALVLYMEACVACSDSLMRPLPDNVVDDVMWLKVQRCLRMSGAETLSALICQLMRNPNECYVPTASSLMETHGDTLDACTAYFPLISDINLAEFMSDVYEKLHLDKKEQLLLRAISVPEINSHNMSQLERFRRRERFLLVLCAHVFRIHF</sequence>
<reference evidence="7" key="2">
    <citation type="submission" date="2022-06" db="UniProtKB">
        <authorList>
            <consortium name="EnsemblMetazoa"/>
        </authorList>
    </citation>
    <scope>IDENTIFICATION</scope>
</reference>
<accession>A0A8R1U161</accession>
<feature type="domain" description="INTS8 TPR repeats" evidence="6">
    <location>
        <begin position="505"/>
        <end position="839"/>
    </location>
</feature>
<comment type="subcellular location">
    <subcellularLocation>
        <location evidence="2">Chromosome</location>
    </subcellularLocation>
    <subcellularLocation>
        <location evidence="1">Nucleus</location>
    </subcellularLocation>
</comment>
<keyword evidence="8" id="KW-1185">Reference proteome</keyword>
<dbReference type="EnsemblMetazoa" id="OVOC9773.1">
    <property type="protein sequence ID" value="OVOC9773.1"/>
    <property type="gene ID" value="WBGene00246582"/>
</dbReference>
<feature type="domain" description="INTS8 TPR repeats" evidence="6">
    <location>
        <begin position="845"/>
        <end position="992"/>
    </location>
</feature>
<dbReference type="GO" id="GO:0032039">
    <property type="term" value="C:integrator complex"/>
    <property type="evidence" value="ECO:0007669"/>
    <property type="project" value="TreeGrafter"/>
</dbReference>
<evidence type="ECO:0000313" key="8">
    <source>
        <dbReference type="Proteomes" id="UP000024404"/>
    </source>
</evidence>
<proteinExistence type="inferred from homology"/>
<evidence type="ECO:0000259" key="6">
    <source>
        <dbReference type="Pfam" id="PF25756"/>
    </source>
</evidence>
<comment type="similarity">
    <text evidence="3">Belongs to the Integrator subunit 8 family.</text>
</comment>
<dbReference type="OMA" id="QLECWHA"/>
<protein>
    <recommendedName>
        <fullName evidence="6">INTS8 TPR repeats domain-containing protein</fullName>
    </recommendedName>
</protein>
<dbReference type="InterPro" id="IPR038751">
    <property type="entry name" value="INTS8"/>
</dbReference>
<organism evidence="7 8">
    <name type="scientific">Onchocerca volvulus</name>
    <dbReference type="NCBI Taxonomy" id="6282"/>
    <lineage>
        <taxon>Eukaryota</taxon>
        <taxon>Metazoa</taxon>
        <taxon>Ecdysozoa</taxon>
        <taxon>Nematoda</taxon>
        <taxon>Chromadorea</taxon>
        <taxon>Rhabditida</taxon>
        <taxon>Spirurina</taxon>
        <taxon>Spiruromorpha</taxon>
        <taxon>Filarioidea</taxon>
        <taxon>Onchocercidae</taxon>
        <taxon>Onchocerca</taxon>
    </lineage>
</organism>
<dbReference type="PANTHER" id="PTHR13350">
    <property type="entry name" value="INTEGRATOR COMPLEX SUBUNIT 8"/>
    <property type="match status" value="1"/>
</dbReference>
<evidence type="ECO:0000256" key="3">
    <source>
        <dbReference type="ARBA" id="ARBA00007147"/>
    </source>
</evidence>
<dbReference type="Proteomes" id="UP000024404">
    <property type="component" value="Unassembled WGS sequence"/>
</dbReference>
<dbReference type="GO" id="GO:0034472">
    <property type="term" value="P:snRNA 3'-end processing"/>
    <property type="evidence" value="ECO:0007669"/>
    <property type="project" value="InterPro"/>
</dbReference>
<evidence type="ECO:0000256" key="1">
    <source>
        <dbReference type="ARBA" id="ARBA00004123"/>
    </source>
</evidence>
<dbReference type="EMBL" id="CMVM020000292">
    <property type="status" value="NOT_ANNOTATED_CDS"/>
    <property type="molecule type" value="Genomic_DNA"/>
</dbReference>
<evidence type="ECO:0000256" key="2">
    <source>
        <dbReference type="ARBA" id="ARBA00004286"/>
    </source>
</evidence>
<evidence type="ECO:0000313" key="7">
    <source>
        <dbReference type="EnsemblMetazoa" id="OVOC9773.1"/>
    </source>
</evidence>
<name>A0A8R1U161_ONCVO</name>
<evidence type="ECO:0000256" key="4">
    <source>
        <dbReference type="ARBA" id="ARBA00022454"/>
    </source>
</evidence>
<keyword evidence="5" id="KW-0539">Nucleus</keyword>
<dbReference type="AlphaFoldDB" id="A0A8R1U161"/>
<keyword evidence="4" id="KW-0158">Chromosome</keyword>